<dbReference type="EMBL" id="JBAMIC010000010">
    <property type="protein sequence ID" value="KAK7102584.1"/>
    <property type="molecule type" value="Genomic_DNA"/>
</dbReference>
<sequence>MDKENKEEEKPDAGEKEKAKEETKAGTSSALDHLSQLQGTIQKAVNDNMPQGESNPLERLSHMPDSIKNAVNKQFRPASAPEETSNHDNAPTRGLTTADFIDQMHRIQKVPETIKKMIHDTQQDVAERGFSPVAMEYVPESIKKMMGMTDGQPQAGAAASSPTPESSNKAAGSQDGREQQVASKEPDVQTMSAVAEPNDTDTNSGTVVVQED</sequence>
<name>A0AAN9BCD0_9CAEN</name>
<feature type="compositionally biased region" description="Polar residues" evidence="1">
    <location>
        <begin position="200"/>
        <end position="212"/>
    </location>
</feature>
<keyword evidence="3" id="KW-1185">Reference proteome</keyword>
<accession>A0AAN9BCD0</accession>
<feature type="region of interest" description="Disordered" evidence="1">
    <location>
        <begin position="144"/>
        <end position="212"/>
    </location>
</feature>
<feature type="compositionally biased region" description="Basic and acidic residues" evidence="1">
    <location>
        <begin position="1"/>
        <end position="24"/>
    </location>
</feature>
<gene>
    <name evidence="2" type="ORF">V1264_020781</name>
</gene>
<reference evidence="2 3" key="1">
    <citation type="submission" date="2024-02" db="EMBL/GenBank/DDBJ databases">
        <title>Chromosome-scale genome assembly of the rough periwinkle Littorina saxatilis.</title>
        <authorList>
            <person name="De Jode A."/>
            <person name="Faria R."/>
            <person name="Formenti G."/>
            <person name="Sims Y."/>
            <person name="Smith T.P."/>
            <person name="Tracey A."/>
            <person name="Wood J.M.D."/>
            <person name="Zagrodzka Z.B."/>
            <person name="Johannesson K."/>
            <person name="Butlin R.K."/>
            <person name="Leder E.H."/>
        </authorList>
    </citation>
    <scope>NUCLEOTIDE SEQUENCE [LARGE SCALE GENOMIC DNA]</scope>
    <source>
        <strain evidence="2">Snail1</strain>
        <tissue evidence="2">Muscle</tissue>
    </source>
</reference>
<feature type="compositionally biased region" description="Polar residues" evidence="1">
    <location>
        <begin position="160"/>
        <end position="171"/>
    </location>
</feature>
<feature type="compositionally biased region" description="Polar residues" evidence="1">
    <location>
        <begin position="26"/>
        <end position="54"/>
    </location>
</feature>
<evidence type="ECO:0000313" key="2">
    <source>
        <dbReference type="EMBL" id="KAK7102584.1"/>
    </source>
</evidence>
<protein>
    <submittedName>
        <fullName evidence="2">Uncharacterized protein</fullName>
    </submittedName>
</protein>
<evidence type="ECO:0000256" key="1">
    <source>
        <dbReference type="SAM" id="MobiDB-lite"/>
    </source>
</evidence>
<dbReference type="Proteomes" id="UP001374579">
    <property type="component" value="Unassembled WGS sequence"/>
</dbReference>
<comment type="caution">
    <text evidence="2">The sequence shown here is derived from an EMBL/GenBank/DDBJ whole genome shotgun (WGS) entry which is preliminary data.</text>
</comment>
<dbReference type="AlphaFoldDB" id="A0AAN9BCD0"/>
<organism evidence="2 3">
    <name type="scientific">Littorina saxatilis</name>
    <dbReference type="NCBI Taxonomy" id="31220"/>
    <lineage>
        <taxon>Eukaryota</taxon>
        <taxon>Metazoa</taxon>
        <taxon>Spiralia</taxon>
        <taxon>Lophotrochozoa</taxon>
        <taxon>Mollusca</taxon>
        <taxon>Gastropoda</taxon>
        <taxon>Caenogastropoda</taxon>
        <taxon>Littorinimorpha</taxon>
        <taxon>Littorinoidea</taxon>
        <taxon>Littorinidae</taxon>
        <taxon>Littorina</taxon>
    </lineage>
</organism>
<feature type="region of interest" description="Disordered" evidence="1">
    <location>
        <begin position="1"/>
        <end position="94"/>
    </location>
</feature>
<evidence type="ECO:0000313" key="3">
    <source>
        <dbReference type="Proteomes" id="UP001374579"/>
    </source>
</evidence>
<proteinExistence type="predicted"/>